<comment type="caution">
    <text evidence="1">The sequence shown here is derived from an EMBL/GenBank/DDBJ whole genome shotgun (WGS) entry which is preliminary data.</text>
</comment>
<gene>
    <name evidence="1" type="ORF">H4Q32_027650</name>
</gene>
<name>A0ABQ8L7I6_LABRO</name>
<accession>A0ABQ8L7I6</accession>
<dbReference type="Proteomes" id="UP000830375">
    <property type="component" value="Unassembled WGS sequence"/>
</dbReference>
<protein>
    <submittedName>
        <fullName evidence="1">Uncharacterized protein</fullName>
    </submittedName>
</protein>
<proteinExistence type="predicted"/>
<evidence type="ECO:0000313" key="2">
    <source>
        <dbReference type="Proteomes" id="UP000830375"/>
    </source>
</evidence>
<reference evidence="1 2" key="1">
    <citation type="submission" date="2022-01" db="EMBL/GenBank/DDBJ databases">
        <title>A high-quality chromosome-level genome assembly of rohu carp, Labeo rohita.</title>
        <authorList>
            <person name="Arick M.A. II"/>
            <person name="Hsu C.-Y."/>
            <person name="Magbanua Z."/>
            <person name="Pechanova O."/>
            <person name="Grover C."/>
            <person name="Miller E."/>
            <person name="Thrash A."/>
            <person name="Ezzel L."/>
            <person name="Alam S."/>
            <person name="Benzie J."/>
            <person name="Hamilton M."/>
            <person name="Karsi A."/>
            <person name="Lawrence M.L."/>
            <person name="Peterson D.G."/>
        </authorList>
    </citation>
    <scope>NUCLEOTIDE SEQUENCE [LARGE SCALE GENOMIC DNA]</scope>
    <source>
        <strain evidence="2">BAU-BD-2019</strain>
        <tissue evidence="1">Blood</tissue>
    </source>
</reference>
<sequence length="146" mass="15100">MDAALSSHLASKSSWGAVCNGFAASGFGWALGCLGILSPGVVDNTWALKGFGLGHDKRVLVGADNTVTVAYTRKVYATFTYHNSPAISCPGASGCGAPLTVRVTGSPRGEWGGSTLRRSGCFRVDSARHRGSVSHRNPLIAVGYTA</sequence>
<evidence type="ECO:0000313" key="1">
    <source>
        <dbReference type="EMBL" id="KAI2646703.1"/>
    </source>
</evidence>
<dbReference type="EMBL" id="JACTAM010000972">
    <property type="protein sequence ID" value="KAI2646703.1"/>
    <property type="molecule type" value="Genomic_DNA"/>
</dbReference>
<organism evidence="1 2">
    <name type="scientific">Labeo rohita</name>
    <name type="common">Indian major carp</name>
    <name type="synonym">Cyprinus rohita</name>
    <dbReference type="NCBI Taxonomy" id="84645"/>
    <lineage>
        <taxon>Eukaryota</taxon>
        <taxon>Metazoa</taxon>
        <taxon>Chordata</taxon>
        <taxon>Craniata</taxon>
        <taxon>Vertebrata</taxon>
        <taxon>Euteleostomi</taxon>
        <taxon>Actinopterygii</taxon>
        <taxon>Neopterygii</taxon>
        <taxon>Teleostei</taxon>
        <taxon>Ostariophysi</taxon>
        <taxon>Cypriniformes</taxon>
        <taxon>Cyprinidae</taxon>
        <taxon>Labeoninae</taxon>
        <taxon>Labeonini</taxon>
        <taxon>Labeo</taxon>
    </lineage>
</organism>
<keyword evidence="2" id="KW-1185">Reference proteome</keyword>